<dbReference type="Proteomes" id="UP000499080">
    <property type="component" value="Unassembled WGS sequence"/>
</dbReference>
<protein>
    <submittedName>
        <fullName evidence="1">Uncharacterized protein</fullName>
    </submittedName>
</protein>
<dbReference type="EMBL" id="BGPR01040966">
    <property type="protein sequence ID" value="GBO17174.1"/>
    <property type="molecule type" value="Genomic_DNA"/>
</dbReference>
<comment type="caution">
    <text evidence="1">The sequence shown here is derived from an EMBL/GenBank/DDBJ whole genome shotgun (WGS) entry which is preliminary data.</text>
</comment>
<proteinExistence type="predicted"/>
<sequence>MGSKSFISEKIAKASFLLRFMLTETNGSFLSSRIRFRAVALQDLDVVRVCILKAALFLQGKREGSIQPLFPLYRSGSNRTPYHTTMQIRFDFRIKAKV</sequence>
<accession>A0A4Y2UYH1</accession>
<evidence type="ECO:0000313" key="1">
    <source>
        <dbReference type="EMBL" id="GBO17174.1"/>
    </source>
</evidence>
<organism evidence="1 2">
    <name type="scientific">Araneus ventricosus</name>
    <name type="common">Orbweaver spider</name>
    <name type="synonym">Epeira ventricosa</name>
    <dbReference type="NCBI Taxonomy" id="182803"/>
    <lineage>
        <taxon>Eukaryota</taxon>
        <taxon>Metazoa</taxon>
        <taxon>Ecdysozoa</taxon>
        <taxon>Arthropoda</taxon>
        <taxon>Chelicerata</taxon>
        <taxon>Arachnida</taxon>
        <taxon>Araneae</taxon>
        <taxon>Araneomorphae</taxon>
        <taxon>Entelegynae</taxon>
        <taxon>Araneoidea</taxon>
        <taxon>Araneidae</taxon>
        <taxon>Araneus</taxon>
    </lineage>
</organism>
<reference evidence="1 2" key="1">
    <citation type="journal article" date="2019" name="Sci. Rep.">
        <title>Orb-weaving spider Araneus ventricosus genome elucidates the spidroin gene catalogue.</title>
        <authorList>
            <person name="Kono N."/>
            <person name="Nakamura H."/>
            <person name="Ohtoshi R."/>
            <person name="Moran D.A.P."/>
            <person name="Shinohara A."/>
            <person name="Yoshida Y."/>
            <person name="Fujiwara M."/>
            <person name="Mori M."/>
            <person name="Tomita M."/>
            <person name="Arakawa K."/>
        </authorList>
    </citation>
    <scope>NUCLEOTIDE SEQUENCE [LARGE SCALE GENOMIC DNA]</scope>
</reference>
<keyword evidence="2" id="KW-1185">Reference proteome</keyword>
<name>A0A4Y2UYH1_ARAVE</name>
<dbReference type="AlphaFoldDB" id="A0A4Y2UYH1"/>
<evidence type="ECO:0000313" key="2">
    <source>
        <dbReference type="Proteomes" id="UP000499080"/>
    </source>
</evidence>
<gene>
    <name evidence="1" type="ORF">AVEN_217323_1</name>
</gene>